<comment type="catalytic activity">
    <reaction evidence="1 10 11">
        <text>D-ribulose 5-phosphate = D-xylulose 5-phosphate</text>
        <dbReference type="Rhea" id="RHEA:13677"/>
        <dbReference type="ChEBI" id="CHEBI:57737"/>
        <dbReference type="ChEBI" id="CHEBI:58121"/>
        <dbReference type="EC" id="5.1.3.1"/>
    </reaction>
</comment>
<keyword evidence="13" id="KW-1185">Reference proteome</keyword>
<feature type="binding site" evidence="10">
    <location>
        <position position="175"/>
    </location>
    <ligand>
        <name>a divalent metal cation</name>
        <dbReference type="ChEBI" id="CHEBI:60240"/>
    </ligand>
</feature>
<evidence type="ECO:0000256" key="2">
    <source>
        <dbReference type="ARBA" id="ARBA00001936"/>
    </source>
</evidence>
<feature type="active site" description="Proton donor" evidence="10">
    <location>
        <position position="175"/>
    </location>
</feature>
<feature type="active site" description="Proton acceptor" evidence="10">
    <location>
        <position position="35"/>
    </location>
</feature>
<evidence type="ECO:0000313" key="13">
    <source>
        <dbReference type="Proteomes" id="UP001478817"/>
    </source>
</evidence>
<feature type="binding site" evidence="10">
    <location>
        <position position="33"/>
    </location>
    <ligand>
        <name>a divalent metal cation</name>
        <dbReference type="ChEBI" id="CHEBI:60240"/>
    </ligand>
</feature>
<evidence type="ECO:0000256" key="9">
    <source>
        <dbReference type="ARBA" id="ARBA00023235"/>
    </source>
</evidence>
<dbReference type="InterPro" id="IPR026019">
    <property type="entry name" value="Ribul_P_3_epim"/>
</dbReference>
<comment type="function">
    <text evidence="10">Catalyzes the reversible epimerization of D-ribulose 5-phosphate to D-xylulose 5-phosphate.</text>
</comment>
<reference evidence="12 13" key="1">
    <citation type="submission" date="2024-04" db="EMBL/GenBank/DDBJ databases">
        <title>Human intestinal bacterial collection.</title>
        <authorList>
            <person name="Pauvert C."/>
            <person name="Hitch T.C.A."/>
            <person name="Clavel T."/>
        </authorList>
    </citation>
    <scope>NUCLEOTIDE SEQUENCE [LARGE SCALE GENOMIC DNA]</scope>
    <source>
        <strain evidence="12 13">CLA-AA-H197</strain>
    </source>
</reference>
<sequence length="225" mass="23847">MLEDVLVAPSVLSADFARLGEDLKSIETADYVHFDVMDGHFVPNLTFGPDVLRAIKATTDVPVDAHLMISNPDEMTRLYVEAGADMVSFHLEATNHAHRIVSYLRESGVRPAVAINPATPVCMLDSIIEDVDMVLVMTVNPGFGGQKFIPSSVAKVAKVRALAKEHGVSPMIEVDGGVSEQNAGQICAAGANVIVAGSAVFKKDDRGAAIRAIKDAGQLGLAKRA</sequence>
<dbReference type="NCBIfam" id="NF004076">
    <property type="entry name" value="PRK05581.1-4"/>
    <property type="match status" value="1"/>
</dbReference>
<dbReference type="Proteomes" id="UP001478817">
    <property type="component" value="Unassembled WGS sequence"/>
</dbReference>
<comment type="similarity">
    <text evidence="6 10 11">Belongs to the ribulose-phosphate 3-epimerase family.</text>
</comment>
<dbReference type="Pfam" id="PF00834">
    <property type="entry name" value="Ribul_P_3_epim"/>
    <property type="match status" value="1"/>
</dbReference>
<evidence type="ECO:0000256" key="4">
    <source>
        <dbReference type="ARBA" id="ARBA00001947"/>
    </source>
</evidence>
<evidence type="ECO:0000313" key="12">
    <source>
        <dbReference type="EMBL" id="MEQ2636922.1"/>
    </source>
</evidence>
<feature type="binding site" evidence="10">
    <location>
        <begin position="197"/>
        <end position="198"/>
    </location>
    <ligand>
        <name>substrate</name>
    </ligand>
</feature>
<dbReference type="CDD" id="cd00429">
    <property type="entry name" value="RPE"/>
    <property type="match status" value="1"/>
</dbReference>
<feature type="binding site" evidence="10">
    <location>
        <position position="66"/>
    </location>
    <ligand>
        <name>a divalent metal cation</name>
        <dbReference type="ChEBI" id="CHEBI:60240"/>
    </ligand>
</feature>
<dbReference type="GO" id="GO:0004750">
    <property type="term" value="F:D-ribulose-phosphate 3-epimerase activity"/>
    <property type="evidence" value="ECO:0007669"/>
    <property type="project" value="UniProtKB-EC"/>
</dbReference>
<dbReference type="PANTHER" id="PTHR11749">
    <property type="entry name" value="RIBULOSE-5-PHOSPHATE-3-EPIMERASE"/>
    <property type="match status" value="1"/>
</dbReference>
<gene>
    <name evidence="10 12" type="primary">rpe</name>
    <name evidence="12" type="ORF">AAAT05_00935</name>
</gene>
<dbReference type="PROSITE" id="PS01086">
    <property type="entry name" value="RIBUL_P_3_EPIMER_2"/>
    <property type="match status" value="1"/>
</dbReference>
<feature type="binding site" evidence="10">
    <location>
        <begin position="175"/>
        <end position="177"/>
    </location>
    <ligand>
        <name>substrate</name>
    </ligand>
</feature>
<comment type="cofactor">
    <cofactor evidence="3">
        <name>Co(2+)</name>
        <dbReference type="ChEBI" id="CHEBI:48828"/>
    </cofactor>
</comment>
<keyword evidence="10 11" id="KW-0119">Carbohydrate metabolism</keyword>
<evidence type="ECO:0000256" key="8">
    <source>
        <dbReference type="ARBA" id="ARBA00022723"/>
    </source>
</evidence>
<evidence type="ECO:0000256" key="7">
    <source>
        <dbReference type="ARBA" id="ARBA00013188"/>
    </source>
</evidence>
<comment type="cofactor">
    <cofactor evidence="10">
        <name>a divalent metal cation</name>
        <dbReference type="ChEBI" id="CHEBI:60240"/>
    </cofactor>
    <text evidence="10">Binds 1 divalent metal cation per subunit.</text>
</comment>
<comment type="cofactor">
    <cofactor evidence="5">
        <name>Fe(2+)</name>
        <dbReference type="ChEBI" id="CHEBI:29033"/>
    </cofactor>
</comment>
<comment type="cofactor">
    <cofactor evidence="2">
        <name>Mn(2+)</name>
        <dbReference type="ChEBI" id="CHEBI:29035"/>
    </cofactor>
</comment>
<feature type="binding site" evidence="10">
    <location>
        <position position="35"/>
    </location>
    <ligand>
        <name>a divalent metal cation</name>
        <dbReference type="ChEBI" id="CHEBI:60240"/>
    </ligand>
</feature>
<evidence type="ECO:0000256" key="10">
    <source>
        <dbReference type="HAMAP-Rule" id="MF_02227"/>
    </source>
</evidence>
<dbReference type="InterPro" id="IPR000056">
    <property type="entry name" value="Ribul_P_3_epim-like"/>
</dbReference>
<comment type="caution">
    <text evidence="12">The sequence shown here is derived from an EMBL/GenBank/DDBJ whole genome shotgun (WGS) entry which is preliminary data.</text>
</comment>
<name>A0ABV1IDE0_9ACTN</name>
<dbReference type="Gene3D" id="3.20.20.70">
    <property type="entry name" value="Aldolase class I"/>
    <property type="match status" value="1"/>
</dbReference>
<feature type="binding site" evidence="10">
    <location>
        <position position="10"/>
    </location>
    <ligand>
        <name>substrate</name>
    </ligand>
</feature>
<evidence type="ECO:0000256" key="3">
    <source>
        <dbReference type="ARBA" id="ARBA00001941"/>
    </source>
</evidence>
<dbReference type="EC" id="5.1.3.1" evidence="7 10"/>
<dbReference type="InterPro" id="IPR011060">
    <property type="entry name" value="RibuloseP-bd_barrel"/>
</dbReference>
<evidence type="ECO:0000256" key="5">
    <source>
        <dbReference type="ARBA" id="ARBA00001954"/>
    </source>
</evidence>
<accession>A0ABV1IDE0</accession>
<dbReference type="HAMAP" id="MF_02227">
    <property type="entry name" value="RPE"/>
    <property type="match status" value="1"/>
</dbReference>
<dbReference type="SUPFAM" id="SSF51366">
    <property type="entry name" value="Ribulose-phoshate binding barrel"/>
    <property type="match status" value="1"/>
</dbReference>
<dbReference type="EMBL" id="JBBNGS010000002">
    <property type="protein sequence ID" value="MEQ2636922.1"/>
    <property type="molecule type" value="Genomic_DNA"/>
</dbReference>
<comment type="cofactor">
    <cofactor evidence="4">
        <name>Zn(2+)</name>
        <dbReference type="ChEBI" id="CHEBI:29105"/>
    </cofactor>
</comment>
<feature type="binding site" evidence="10">
    <location>
        <begin position="142"/>
        <end position="145"/>
    </location>
    <ligand>
        <name>substrate</name>
    </ligand>
</feature>
<dbReference type="InterPro" id="IPR013785">
    <property type="entry name" value="Aldolase_TIM"/>
</dbReference>
<dbReference type="PROSITE" id="PS01085">
    <property type="entry name" value="RIBUL_P_3_EPIMER_1"/>
    <property type="match status" value="1"/>
</dbReference>
<dbReference type="NCBIfam" id="TIGR01163">
    <property type="entry name" value="rpe"/>
    <property type="match status" value="1"/>
</dbReference>
<keyword evidence="8 10" id="KW-0479">Metal-binding</keyword>
<proteinExistence type="inferred from homology"/>
<keyword evidence="9 10" id="KW-0413">Isomerase</keyword>
<comment type="pathway">
    <text evidence="10">Carbohydrate degradation.</text>
</comment>
<evidence type="ECO:0000256" key="6">
    <source>
        <dbReference type="ARBA" id="ARBA00009541"/>
    </source>
</evidence>
<dbReference type="RefSeq" id="WP_349181268.1">
    <property type="nucleotide sequence ID" value="NZ_JBBNGS010000002.1"/>
</dbReference>
<feature type="binding site" evidence="10">
    <location>
        <position position="66"/>
    </location>
    <ligand>
        <name>substrate</name>
    </ligand>
</feature>
<protein>
    <recommendedName>
        <fullName evidence="7 10">Ribulose-phosphate 3-epimerase</fullName>
        <ecNumber evidence="7 10">5.1.3.1</ecNumber>
    </recommendedName>
</protein>
<organism evidence="12 13">
    <name type="scientific">Paratractidigestivibacter faecalis</name>
    <dbReference type="NCBI Taxonomy" id="2292441"/>
    <lineage>
        <taxon>Bacteria</taxon>
        <taxon>Bacillati</taxon>
        <taxon>Actinomycetota</taxon>
        <taxon>Coriobacteriia</taxon>
        <taxon>Coriobacteriales</taxon>
        <taxon>Atopobiaceae</taxon>
        <taxon>Paratractidigestivibacter</taxon>
    </lineage>
</organism>
<dbReference type="PIRSF" id="PIRSF001461">
    <property type="entry name" value="RPE"/>
    <property type="match status" value="1"/>
</dbReference>
<evidence type="ECO:0000256" key="11">
    <source>
        <dbReference type="PIRNR" id="PIRNR001461"/>
    </source>
</evidence>
<evidence type="ECO:0000256" key="1">
    <source>
        <dbReference type="ARBA" id="ARBA00001782"/>
    </source>
</evidence>